<evidence type="ECO:0000313" key="20">
    <source>
        <dbReference type="Proteomes" id="UP000824219"/>
    </source>
</evidence>
<keyword evidence="6 13" id="KW-0863">Zinc-finger</keyword>
<feature type="compositionally biased region" description="Gly residues" evidence="15">
    <location>
        <begin position="1141"/>
        <end position="1150"/>
    </location>
</feature>
<keyword evidence="7" id="KW-0862">Zinc</keyword>
<feature type="compositionally biased region" description="Polar residues" evidence="15">
    <location>
        <begin position="417"/>
        <end position="429"/>
    </location>
</feature>
<keyword evidence="5" id="KW-0677">Repeat</keyword>
<dbReference type="FunFam" id="3.30.160.60:FF:000100">
    <property type="entry name" value="Zinc finger 45-like"/>
    <property type="match status" value="1"/>
</dbReference>
<gene>
    <name evidence="19" type="ORF">KOW79_000542</name>
</gene>
<feature type="compositionally biased region" description="Low complexity" evidence="15">
    <location>
        <begin position="983"/>
        <end position="1001"/>
    </location>
</feature>
<feature type="compositionally biased region" description="Low complexity" evidence="15">
    <location>
        <begin position="621"/>
        <end position="635"/>
    </location>
</feature>
<evidence type="ECO:0000256" key="6">
    <source>
        <dbReference type="ARBA" id="ARBA00022771"/>
    </source>
</evidence>
<feature type="domain" description="C2H2-type" evidence="16">
    <location>
        <begin position="460"/>
        <end position="487"/>
    </location>
</feature>
<reference evidence="19 20" key="1">
    <citation type="submission" date="2021-06" db="EMBL/GenBank/DDBJ databases">
        <title>Chromosome-level genome assembly of the red-tail catfish (Hemibagrus wyckioides).</title>
        <authorList>
            <person name="Shao F."/>
        </authorList>
    </citation>
    <scope>NUCLEOTIDE SEQUENCE [LARGE SCALE GENOMIC DNA]</scope>
    <source>
        <strain evidence="19">EC202008001</strain>
        <tissue evidence="19">Blood</tissue>
    </source>
</reference>
<feature type="compositionally biased region" description="Basic and acidic residues" evidence="15">
    <location>
        <begin position="1104"/>
        <end position="1120"/>
    </location>
</feature>
<evidence type="ECO:0000259" key="17">
    <source>
        <dbReference type="PROSITE" id="PS50217"/>
    </source>
</evidence>
<dbReference type="EMBL" id="JAHKSW010000001">
    <property type="protein sequence ID" value="KAG7335849.1"/>
    <property type="molecule type" value="Genomic_DNA"/>
</dbReference>
<feature type="region of interest" description="Disordered" evidence="15">
    <location>
        <begin position="967"/>
        <end position="1038"/>
    </location>
</feature>
<dbReference type="InterPro" id="IPR036236">
    <property type="entry name" value="Znf_C2H2_sf"/>
</dbReference>
<dbReference type="FunFam" id="1.20.5.170:FF:000007">
    <property type="entry name" value="hepatic leukemia factor isoform X2"/>
    <property type="match status" value="1"/>
</dbReference>
<dbReference type="SMART" id="SM00338">
    <property type="entry name" value="BRLZ"/>
    <property type="match status" value="1"/>
</dbReference>
<dbReference type="GO" id="GO:0008270">
    <property type="term" value="F:zinc ion binding"/>
    <property type="evidence" value="ECO:0007669"/>
    <property type="project" value="UniProtKB-KW"/>
</dbReference>
<dbReference type="SMART" id="SM00355">
    <property type="entry name" value="ZnF_C2H2"/>
    <property type="match status" value="9"/>
</dbReference>
<dbReference type="InterPro" id="IPR005607">
    <property type="entry name" value="BSD_dom"/>
</dbReference>
<dbReference type="PROSITE" id="PS50157">
    <property type="entry name" value="ZINC_FINGER_C2H2_2"/>
    <property type="match status" value="9"/>
</dbReference>
<dbReference type="Pfam" id="PF00096">
    <property type="entry name" value="zf-C2H2"/>
    <property type="match status" value="5"/>
</dbReference>
<dbReference type="OrthoDB" id="8922241at2759"/>
<dbReference type="Gene3D" id="1.20.5.170">
    <property type="match status" value="1"/>
</dbReference>
<keyword evidence="8" id="KW-0832">Ubl conjugation</keyword>
<evidence type="ECO:0000256" key="11">
    <source>
        <dbReference type="ARBA" id="ARBA00023163"/>
    </source>
</evidence>
<feature type="compositionally biased region" description="Polar residues" evidence="15">
    <location>
        <begin position="551"/>
        <end position="571"/>
    </location>
</feature>
<feature type="domain" description="C2H2-type" evidence="16">
    <location>
        <begin position="914"/>
        <end position="942"/>
    </location>
</feature>
<feature type="compositionally biased region" description="Basic residues" evidence="15">
    <location>
        <begin position="738"/>
        <end position="749"/>
    </location>
</feature>
<evidence type="ECO:0000256" key="15">
    <source>
        <dbReference type="SAM" id="MobiDB-lite"/>
    </source>
</evidence>
<evidence type="ECO:0000256" key="1">
    <source>
        <dbReference type="ARBA" id="ARBA00004123"/>
    </source>
</evidence>
<feature type="domain" description="C2H2-type" evidence="16">
    <location>
        <begin position="834"/>
        <end position="861"/>
    </location>
</feature>
<dbReference type="Gene3D" id="3.30.160.60">
    <property type="entry name" value="Classic Zinc Finger"/>
    <property type="match status" value="8"/>
</dbReference>
<feature type="region of interest" description="Disordered" evidence="15">
    <location>
        <begin position="693"/>
        <end position="773"/>
    </location>
</feature>
<evidence type="ECO:0000256" key="10">
    <source>
        <dbReference type="ARBA" id="ARBA00023125"/>
    </source>
</evidence>
<feature type="compositionally biased region" description="Low complexity" evidence="15">
    <location>
        <begin position="73"/>
        <end position="107"/>
    </location>
</feature>
<dbReference type="PROSITE" id="PS00028">
    <property type="entry name" value="ZINC_FINGER_C2H2_1"/>
    <property type="match status" value="8"/>
</dbReference>
<evidence type="ECO:0000313" key="19">
    <source>
        <dbReference type="EMBL" id="KAG7335849.1"/>
    </source>
</evidence>
<keyword evidence="12" id="KW-0539">Nucleus</keyword>
<feature type="region of interest" description="Disordered" evidence="15">
    <location>
        <begin position="1060"/>
        <end position="1150"/>
    </location>
</feature>
<dbReference type="FunFam" id="3.30.160.60:FF:000690">
    <property type="entry name" value="Zinc finger protein 354C"/>
    <property type="match status" value="1"/>
</dbReference>
<feature type="region of interest" description="Disordered" evidence="15">
    <location>
        <begin position="417"/>
        <end position="452"/>
    </location>
</feature>
<dbReference type="GO" id="GO:0003677">
    <property type="term" value="F:DNA binding"/>
    <property type="evidence" value="ECO:0007669"/>
    <property type="project" value="UniProtKB-KW"/>
</dbReference>
<protein>
    <submittedName>
        <fullName evidence="19">Uncharacterized protein</fullName>
    </submittedName>
</protein>
<feature type="domain" description="BZIP" evidence="17">
    <location>
        <begin position="1325"/>
        <end position="1388"/>
    </location>
</feature>
<feature type="coiled-coil region" evidence="14">
    <location>
        <begin position="1357"/>
        <end position="1391"/>
    </location>
</feature>
<dbReference type="SUPFAM" id="SSF57959">
    <property type="entry name" value="Leucine zipper domain"/>
    <property type="match status" value="1"/>
</dbReference>
<keyword evidence="11" id="KW-0804">Transcription</keyword>
<feature type="domain" description="BSD" evidence="18">
    <location>
        <begin position="1305"/>
        <end position="1340"/>
    </location>
</feature>
<dbReference type="PROSITE" id="PS50858">
    <property type="entry name" value="BSD"/>
    <property type="match status" value="1"/>
</dbReference>
<comment type="subcellular location">
    <subcellularLocation>
        <location evidence="1">Nucleus</location>
    </subcellularLocation>
</comment>
<feature type="region of interest" description="Disordered" evidence="15">
    <location>
        <begin position="39"/>
        <end position="116"/>
    </location>
</feature>
<proteinExistence type="inferred from homology"/>
<dbReference type="PANTHER" id="PTHR16515">
    <property type="entry name" value="PR DOMAIN ZINC FINGER PROTEIN"/>
    <property type="match status" value="1"/>
</dbReference>
<sequence length="1396" mass="147661">MSGSSSSGGSHVSGYPQFLRSFHPAEAALAQEQLHPGVGRFDHFAGSSGSGGSAGGIGGLVSSVPPPPPPLHPGLSVPQASPGPSSSSPSPSSSSSNNPSSTSAVTSLGHQLTGAQSDARSLHQQFSCMLAANQYFLSGVPANSSLEQFLVQQGSHNHLGLESSSGLAPPPALHSSHTHSHSSTLPQPQQPPPQQQQLPTHTLSHPHPHHPLHSSSQPSSLSSFDFQGIPVLSSNQLASLMQQETGLPLPLPLHLSLSKDDGKVDSGSGGGRRKKAMAGYLPQRKTDGSSNTSSSNSHGSANHNSSSSSTSGSLSQDATPGLGEGGRVGMSGLGRDPPSHLTPPSSSSVVSSSSSSAPTSTSASVLVTNSSKPDNHSSMHPRSSQHEPEPLYHCGECGKTFTHLSSLRRHLRSHELTTAGTAGTRSNVINPVLHPADPSIPHSTQESSASSLCQSPDKTFHCSDCGKGFKKKGHLLQHGVIHSGARPFACSTCSRAFNRRESLTRHEKIHEEKPFRCPACGRCFRESTSLLNHAASGTCGKSGRGPRPKSDSSNSIVGGKNSKTGASSDGMVTSAVGSYRSDGYNNFKDQRSQGNLYGGTSSCGGGIAGPALRKAPLAPTLHPHPQSQNQQLHQHPHLPLSALLEDSEDDVTSSVNNAISAITAAAANCMTGELNNSVRGDDRRDIIGGLLGGLGLGPLGSPGGPSSTSGMEKSFRGGENQDALALHHQSIQQTPGGKPKRPRKPRKKKEPGAAGAEPPKRRQPTQRSAGGLGDVRPYLCSICGRGFARRETLRRHDRIHTGEKPHHCTVCGKYFREAFHLSKHHTVHSGEKNYKCLLCGKDFGYAQSLKRHGKLHQKGEMEEVPTTPGGENLSSYPAPGASMIPGGQGNSSFYPYPQDVKPQGSNPHPPPRLYTCAICWKSFRHHFHLTAHHQTVHEGGGDKLFSCEVCGKAFAYSNSLTRHRLSQHGLTRTGQGTPQGSTSVAGEDSSVGGSVSESEAATNALLQLTPSGGTQGEEDSHSGVLHSHQHAPPQPQAGLKYSVPVQLSIVNWMMAGPPSQRLLPPSGPKTHFRSLDHAGGDSLNTGPVNTGPDLKSPPQTPLKGDQRFKDCCEMKDKDRLDMDEDSLGRCSIRDRSSNGQGADGSGLGTGTGTFQSLWERTVASDPGLFQLHYMDLGEFLTENGMAMHGAQIPSQSSQCPSTSPSPCSSSSSSSASAASPPTLLGLDMQVQQSMLGAAGCLHSPPQGSLEPTPSPSCPPLTAPPMTNANDILTTFDPDPADVALSSIPGQEAFDPRTHCFSEDDLKPQPVIKKARKMLVPDSLKDDKYWSRRLKNNEAAKRSRDARRVKENQISVRAAFLERENATLRQEVANMRKELGRCRNILNKYENRYLEQL</sequence>
<dbReference type="InterPro" id="IPR004827">
    <property type="entry name" value="bZIP"/>
</dbReference>
<feature type="compositionally biased region" description="Polar residues" evidence="15">
    <location>
        <begin position="441"/>
        <end position="452"/>
    </location>
</feature>
<evidence type="ECO:0000256" key="7">
    <source>
        <dbReference type="ARBA" id="ARBA00022833"/>
    </source>
</evidence>
<dbReference type="Proteomes" id="UP000824219">
    <property type="component" value="Linkage Group LG01"/>
</dbReference>
<evidence type="ECO:0000256" key="8">
    <source>
        <dbReference type="ARBA" id="ARBA00022843"/>
    </source>
</evidence>
<keyword evidence="20" id="KW-1185">Reference proteome</keyword>
<dbReference type="FunFam" id="3.30.160.60:FF:000414">
    <property type="entry name" value="Zinc finger protein 398"/>
    <property type="match status" value="1"/>
</dbReference>
<evidence type="ECO:0000256" key="2">
    <source>
        <dbReference type="ARBA" id="ARBA00009208"/>
    </source>
</evidence>
<comment type="similarity">
    <text evidence="2">Belongs to the bZIP family. PAR subfamily.</text>
</comment>
<dbReference type="GO" id="GO:0003700">
    <property type="term" value="F:DNA-binding transcription factor activity"/>
    <property type="evidence" value="ECO:0007669"/>
    <property type="project" value="InterPro"/>
</dbReference>
<feature type="compositionally biased region" description="Gly residues" evidence="15">
    <location>
        <begin position="322"/>
        <end position="332"/>
    </location>
</feature>
<comment type="caution">
    <text evidence="19">The sequence shown here is derived from an EMBL/GenBank/DDBJ whole genome shotgun (WGS) entry which is preliminary data.</text>
</comment>
<dbReference type="FunFam" id="3.30.160.60:FF:000446">
    <property type="entry name" value="Zinc finger protein"/>
    <property type="match status" value="1"/>
</dbReference>
<keyword evidence="3" id="KW-1017">Isopeptide bond</keyword>
<dbReference type="GO" id="GO:0005634">
    <property type="term" value="C:nucleus"/>
    <property type="evidence" value="ECO:0007669"/>
    <property type="project" value="UniProtKB-SubCell"/>
</dbReference>
<feature type="domain" description="C2H2-type" evidence="16">
    <location>
        <begin position="778"/>
        <end position="805"/>
    </location>
</feature>
<dbReference type="PANTHER" id="PTHR16515:SF66">
    <property type="entry name" value="C2H2-TYPE DOMAIN-CONTAINING PROTEIN"/>
    <property type="match status" value="1"/>
</dbReference>
<feature type="domain" description="C2H2-type" evidence="16">
    <location>
        <begin position="945"/>
        <end position="973"/>
    </location>
</feature>
<feature type="domain" description="C2H2-type" evidence="16">
    <location>
        <begin position="515"/>
        <end position="548"/>
    </location>
</feature>
<evidence type="ECO:0000256" key="14">
    <source>
        <dbReference type="SAM" id="Coils"/>
    </source>
</evidence>
<dbReference type="FunFam" id="3.30.160.60:FF:000099">
    <property type="entry name" value="Zinc finger protein 79"/>
    <property type="match status" value="1"/>
</dbReference>
<dbReference type="InterPro" id="IPR013087">
    <property type="entry name" value="Znf_C2H2_type"/>
</dbReference>
<feature type="compositionally biased region" description="Low complexity" evidence="15">
    <location>
        <begin position="289"/>
        <end position="315"/>
    </location>
</feature>
<feature type="compositionally biased region" description="Polar residues" evidence="15">
    <location>
        <begin position="157"/>
        <end position="166"/>
    </location>
</feature>
<feature type="region of interest" description="Disordered" evidence="15">
    <location>
        <begin position="536"/>
        <end position="574"/>
    </location>
</feature>
<dbReference type="InterPro" id="IPR050331">
    <property type="entry name" value="Zinc_finger"/>
</dbReference>
<feature type="region of interest" description="Disordered" evidence="15">
    <location>
        <begin position="257"/>
        <end position="391"/>
    </location>
</feature>
<feature type="compositionally biased region" description="Gly residues" evidence="15">
    <location>
        <begin position="693"/>
        <end position="703"/>
    </location>
</feature>
<dbReference type="PROSITE" id="PS50217">
    <property type="entry name" value="BZIP"/>
    <property type="match status" value="1"/>
</dbReference>
<feature type="domain" description="C2H2-type" evidence="16">
    <location>
        <begin position="806"/>
        <end position="833"/>
    </location>
</feature>
<dbReference type="Pfam" id="PF07716">
    <property type="entry name" value="bZIP_2"/>
    <property type="match status" value="1"/>
</dbReference>
<name>A0A9D3P990_9TELE</name>
<feature type="region of interest" description="Disordered" evidence="15">
    <location>
        <begin position="615"/>
        <end position="635"/>
    </location>
</feature>
<feature type="compositionally biased region" description="Low complexity" evidence="15">
    <location>
        <begin position="1193"/>
        <end position="1221"/>
    </location>
</feature>
<evidence type="ECO:0000259" key="18">
    <source>
        <dbReference type="PROSITE" id="PS50858"/>
    </source>
</evidence>
<evidence type="ECO:0000256" key="13">
    <source>
        <dbReference type="PROSITE-ProRule" id="PRU00042"/>
    </source>
</evidence>
<accession>A0A9D3P990</accession>
<evidence type="ECO:0000256" key="5">
    <source>
        <dbReference type="ARBA" id="ARBA00022737"/>
    </source>
</evidence>
<feature type="compositionally biased region" description="Low complexity" evidence="15">
    <location>
        <begin position="342"/>
        <end position="368"/>
    </location>
</feature>
<evidence type="ECO:0000256" key="3">
    <source>
        <dbReference type="ARBA" id="ARBA00022499"/>
    </source>
</evidence>
<dbReference type="FunFam" id="3.30.160.60:FF:000624">
    <property type="entry name" value="zinc finger protein 697"/>
    <property type="match status" value="1"/>
</dbReference>
<dbReference type="SUPFAM" id="SSF57667">
    <property type="entry name" value="beta-beta-alpha zinc fingers"/>
    <property type="match status" value="5"/>
</dbReference>
<keyword evidence="14" id="KW-0175">Coiled coil</keyword>
<organism evidence="19 20">
    <name type="scientific">Hemibagrus wyckioides</name>
    <dbReference type="NCBI Taxonomy" id="337641"/>
    <lineage>
        <taxon>Eukaryota</taxon>
        <taxon>Metazoa</taxon>
        <taxon>Chordata</taxon>
        <taxon>Craniata</taxon>
        <taxon>Vertebrata</taxon>
        <taxon>Euteleostomi</taxon>
        <taxon>Actinopterygii</taxon>
        <taxon>Neopterygii</taxon>
        <taxon>Teleostei</taxon>
        <taxon>Ostariophysi</taxon>
        <taxon>Siluriformes</taxon>
        <taxon>Bagridae</taxon>
        <taxon>Hemibagrus</taxon>
    </lineage>
</organism>
<dbReference type="CDD" id="cd14695">
    <property type="entry name" value="bZIP_HLF"/>
    <property type="match status" value="1"/>
</dbReference>
<feature type="region of interest" description="Disordered" evidence="15">
    <location>
        <begin position="157"/>
        <end position="221"/>
    </location>
</feature>
<evidence type="ECO:0000256" key="9">
    <source>
        <dbReference type="ARBA" id="ARBA00023015"/>
    </source>
</evidence>
<evidence type="ECO:0000259" key="16">
    <source>
        <dbReference type="PROSITE" id="PS50157"/>
    </source>
</evidence>
<dbReference type="InterPro" id="IPR046347">
    <property type="entry name" value="bZIP_sf"/>
</dbReference>
<feature type="region of interest" description="Disordered" evidence="15">
    <location>
        <begin position="1190"/>
        <end position="1221"/>
    </location>
</feature>
<keyword evidence="9" id="KW-0805">Transcription regulation</keyword>
<feature type="compositionally biased region" description="Polar residues" evidence="15">
    <location>
        <begin position="968"/>
        <end position="982"/>
    </location>
</feature>
<feature type="domain" description="C2H2-type" evidence="16">
    <location>
        <begin position="488"/>
        <end position="515"/>
    </location>
</feature>
<evidence type="ECO:0000256" key="4">
    <source>
        <dbReference type="ARBA" id="ARBA00022723"/>
    </source>
</evidence>
<keyword evidence="4" id="KW-0479">Metal-binding</keyword>
<keyword evidence="10" id="KW-0238">DNA-binding</keyword>
<feature type="compositionally biased region" description="Polar residues" evidence="15">
    <location>
        <begin position="369"/>
        <end position="382"/>
    </location>
</feature>
<feature type="domain" description="C2H2-type" evidence="16">
    <location>
        <begin position="392"/>
        <end position="414"/>
    </location>
</feature>
<evidence type="ECO:0000256" key="12">
    <source>
        <dbReference type="ARBA" id="ARBA00023242"/>
    </source>
</evidence>
<feature type="region of interest" description="Disordered" evidence="15">
    <location>
        <begin position="854"/>
        <end position="908"/>
    </location>
</feature>
<feature type="compositionally biased region" description="Gly residues" evidence="15">
    <location>
        <begin position="48"/>
        <end position="59"/>
    </location>
</feature>